<accession>A0ABP9FTB7</accession>
<dbReference type="RefSeq" id="WP_345476901.1">
    <property type="nucleotide sequence ID" value="NZ_BAABLW010000005.1"/>
</dbReference>
<dbReference type="Proteomes" id="UP001500368">
    <property type="component" value="Unassembled WGS sequence"/>
</dbReference>
<protein>
    <submittedName>
        <fullName evidence="1">Uncharacterized protein</fullName>
    </submittedName>
</protein>
<reference evidence="2" key="1">
    <citation type="journal article" date="2019" name="Int. J. Syst. Evol. Microbiol.">
        <title>The Global Catalogue of Microorganisms (GCM) 10K type strain sequencing project: providing services to taxonomists for standard genome sequencing and annotation.</title>
        <authorList>
            <consortium name="The Broad Institute Genomics Platform"/>
            <consortium name="The Broad Institute Genome Sequencing Center for Infectious Disease"/>
            <person name="Wu L."/>
            <person name="Ma J."/>
        </authorList>
    </citation>
    <scope>NUCLEOTIDE SEQUENCE [LARGE SCALE GENOMIC DNA]</scope>
    <source>
        <strain evidence="2">JCM 19129</strain>
    </source>
</reference>
<gene>
    <name evidence="1" type="ORF">GCM10025790_09220</name>
</gene>
<comment type="caution">
    <text evidence="1">The sequence shown here is derived from an EMBL/GenBank/DDBJ whole genome shotgun (WGS) entry which is preliminary data.</text>
</comment>
<evidence type="ECO:0000313" key="1">
    <source>
        <dbReference type="EMBL" id="GAA4916186.1"/>
    </source>
</evidence>
<evidence type="ECO:0000313" key="2">
    <source>
        <dbReference type="Proteomes" id="UP001500368"/>
    </source>
</evidence>
<proteinExistence type="predicted"/>
<keyword evidence="2" id="KW-1185">Reference proteome</keyword>
<organism evidence="1 2">
    <name type="scientific">Nesterenkonia rhizosphaerae</name>
    <dbReference type="NCBI Taxonomy" id="1348272"/>
    <lineage>
        <taxon>Bacteria</taxon>
        <taxon>Bacillati</taxon>
        <taxon>Actinomycetota</taxon>
        <taxon>Actinomycetes</taxon>
        <taxon>Micrococcales</taxon>
        <taxon>Micrococcaceae</taxon>
        <taxon>Nesterenkonia</taxon>
    </lineage>
</organism>
<dbReference type="EMBL" id="BAABLW010000005">
    <property type="protein sequence ID" value="GAA4916186.1"/>
    <property type="molecule type" value="Genomic_DNA"/>
</dbReference>
<sequence>MLERLRSELFDVARGWHIYEVGSEVGSLRNNSAALLEAAAQERLL</sequence>
<name>A0ABP9FTB7_9MICC</name>